<dbReference type="OrthoDB" id="4186295at2"/>
<evidence type="ECO:0000256" key="9">
    <source>
        <dbReference type="ARBA" id="ARBA00023251"/>
    </source>
</evidence>
<evidence type="ECO:0000256" key="8">
    <source>
        <dbReference type="ARBA" id="ARBA00023136"/>
    </source>
</evidence>
<evidence type="ECO:0000256" key="1">
    <source>
        <dbReference type="ARBA" id="ARBA00004429"/>
    </source>
</evidence>
<feature type="transmembrane region" description="Helical" evidence="10">
    <location>
        <begin position="94"/>
        <end position="116"/>
    </location>
</feature>
<evidence type="ECO:0000313" key="12">
    <source>
        <dbReference type="EMBL" id="PMD04960.1"/>
    </source>
</evidence>
<comment type="subcellular location">
    <subcellularLocation>
        <location evidence="1">Cell inner membrane</location>
        <topology evidence="1">Multi-pass membrane protein</topology>
    </subcellularLocation>
    <subcellularLocation>
        <location evidence="10">Cell membrane</location>
        <topology evidence="10">Multi-pass membrane protein</topology>
    </subcellularLocation>
</comment>
<dbReference type="GO" id="GO:0046677">
    <property type="term" value="P:response to antibiotic"/>
    <property type="evidence" value="ECO:0007669"/>
    <property type="project" value="UniProtKB-KW"/>
</dbReference>
<feature type="transmembrane region" description="Helical" evidence="10">
    <location>
        <begin position="137"/>
        <end position="157"/>
    </location>
</feature>
<evidence type="ECO:0000256" key="10">
    <source>
        <dbReference type="RuleBase" id="RU361157"/>
    </source>
</evidence>
<evidence type="ECO:0000256" key="5">
    <source>
        <dbReference type="ARBA" id="ARBA00022519"/>
    </source>
</evidence>
<accession>A0A2N6VLD9</accession>
<keyword evidence="7 10" id="KW-1133">Transmembrane helix</keyword>
<feature type="transmembrane region" description="Helical" evidence="10">
    <location>
        <begin position="169"/>
        <end position="191"/>
    </location>
</feature>
<dbReference type="EMBL" id="PNHK01000003">
    <property type="protein sequence ID" value="PMD04960.1"/>
    <property type="molecule type" value="Genomic_DNA"/>
</dbReference>
<reference evidence="12 13" key="1">
    <citation type="submission" date="2017-09" db="EMBL/GenBank/DDBJ databases">
        <title>Bacterial strain isolated from the female urinary microbiota.</title>
        <authorList>
            <person name="Thomas-White K."/>
            <person name="Kumar N."/>
            <person name="Forster S."/>
            <person name="Putonti C."/>
            <person name="Lawley T."/>
            <person name="Wolfe A.J."/>
        </authorList>
    </citation>
    <scope>NUCLEOTIDE SEQUENCE [LARGE SCALE GENOMIC DNA]</scope>
    <source>
        <strain evidence="12 13">UMB1301</strain>
    </source>
</reference>
<dbReference type="RefSeq" id="WP_102238902.1">
    <property type="nucleotide sequence ID" value="NZ_PNHK01000003.1"/>
</dbReference>
<keyword evidence="5" id="KW-0997">Cell inner membrane</keyword>
<keyword evidence="4 10" id="KW-1003">Cell membrane</keyword>
<dbReference type="PANTHER" id="PTHR30413:SF8">
    <property type="entry name" value="TRANSPORT PERMEASE PROTEIN"/>
    <property type="match status" value="1"/>
</dbReference>
<feature type="domain" description="ABC transmembrane type-2" evidence="11">
    <location>
        <begin position="58"/>
        <end position="282"/>
    </location>
</feature>
<evidence type="ECO:0000259" key="11">
    <source>
        <dbReference type="PROSITE" id="PS51012"/>
    </source>
</evidence>
<evidence type="ECO:0000256" key="4">
    <source>
        <dbReference type="ARBA" id="ARBA00022475"/>
    </source>
</evidence>
<dbReference type="PANTHER" id="PTHR30413">
    <property type="entry name" value="INNER MEMBRANE TRANSPORT PERMEASE"/>
    <property type="match status" value="1"/>
</dbReference>
<dbReference type="Proteomes" id="UP000235598">
    <property type="component" value="Unassembled WGS sequence"/>
</dbReference>
<comment type="caution">
    <text evidence="12">The sequence shown here is derived from an EMBL/GenBank/DDBJ whole genome shotgun (WGS) entry which is preliminary data.</text>
</comment>
<keyword evidence="9" id="KW-0046">Antibiotic resistance</keyword>
<evidence type="ECO:0000256" key="3">
    <source>
        <dbReference type="ARBA" id="ARBA00022448"/>
    </source>
</evidence>
<evidence type="ECO:0000256" key="2">
    <source>
        <dbReference type="ARBA" id="ARBA00007783"/>
    </source>
</evidence>
<dbReference type="InterPro" id="IPR047817">
    <property type="entry name" value="ABC2_TM_bact-type"/>
</dbReference>
<evidence type="ECO:0000256" key="6">
    <source>
        <dbReference type="ARBA" id="ARBA00022692"/>
    </source>
</evidence>
<dbReference type="Pfam" id="PF01061">
    <property type="entry name" value="ABC2_membrane"/>
    <property type="match status" value="1"/>
</dbReference>
<name>A0A2N6VLD9_9MICO</name>
<sequence length="291" mass="33106">MKSKSSELETIEVPAWSLGQVNARVPLNAYFRQIWHRRHFIIAESRAKVIGGNQRNYLGIAWMVIQPILNALAFFVIFGVILQTSRGIENFLGYLLIGVFFFGFTTRVLTTCAGSVKANQAMIKAFTFPRASIPISVVVREIMNFVPSVVVMMLMILALPPSENLTWRVIYIIPAFMLQVMFSLGIGFVAARLCHIIPDLSHLISILTRFWLYASGVFFSIDRFVTHEVMSSVMKANPMYGYLMLVRNSLLYGVDTPVWMWLNCAGWALLFFVFGFLFFYQGESTYGLTRD</sequence>
<keyword evidence="3 10" id="KW-0813">Transport</keyword>
<feature type="transmembrane region" description="Helical" evidence="10">
    <location>
        <begin position="57"/>
        <end position="82"/>
    </location>
</feature>
<gene>
    <name evidence="12" type="ORF">CJ199_07625</name>
</gene>
<dbReference type="GO" id="GO:0043190">
    <property type="term" value="C:ATP-binding cassette (ABC) transporter complex"/>
    <property type="evidence" value="ECO:0007669"/>
    <property type="project" value="InterPro"/>
</dbReference>
<keyword evidence="6 10" id="KW-0812">Transmembrane</keyword>
<organism evidence="12 13">
    <name type="scientific">Brevibacterium paucivorans</name>
    <dbReference type="NCBI Taxonomy" id="170994"/>
    <lineage>
        <taxon>Bacteria</taxon>
        <taxon>Bacillati</taxon>
        <taxon>Actinomycetota</taxon>
        <taxon>Actinomycetes</taxon>
        <taxon>Micrococcales</taxon>
        <taxon>Brevibacteriaceae</taxon>
        <taxon>Brevibacterium</taxon>
    </lineage>
</organism>
<evidence type="ECO:0000313" key="13">
    <source>
        <dbReference type="Proteomes" id="UP000235598"/>
    </source>
</evidence>
<dbReference type="AlphaFoldDB" id="A0A2N6VLD9"/>
<proteinExistence type="inferred from homology"/>
<dbReference type="InterPro" id="IPR000412">
    <property type="entry name" value="ABC_2_transport"/>
</dbReference>
<protein>
    <recommendedName>
        <fullName evidence="10">Transport permease protein</fullName>
    </recommendedName>
</protein>
<dbReference type="PRINTS" id="PR00164">
    <property type="entry name" value="ABC2TRNSPORT"/>
</dbReference>
<dbReference type="GO" id="GO:0015920">
    <property type="term" value="P:lipopolysaccharide transport"/>
    <property type="evidence" value="ECO:0007669"/>
    <property type="project" value="TreeGrafter"/>
</dbReference>
<feature type="transmembrane region" description="Helical" evidence="10">
    <location>
        <begin position="203"/>
        <end position="221"/>
    </location>
</feature>
<keyword evidence="8 10" id="KW-0472">Membrane</keyword>
<dbReference type="GO" id="GO:0140359">
    <property type="term" value="F:ABC-type transporter activity"/>
    <property type="evidence" value="ECO:0007669"/>
    <property type="project" value="InterPro"/>
</dbReference>
<comment type="similarity">
    <text evidence="2 10">Belongs to the ABC-2 integral membrane protein family.</text>
</comment>
<dbReference type="InterPro" id="IPR013525">
    <property type="entry name" value="ABC2_TM"/>
</dbReference>
<evidence type="ECO:0000256" key="7">
    <source>
        <dbReference type="ARBA" id="ARBA00022989"/>
    </source>
</evidence>
<dbReference type="PROSITE" id="PS51012">
    <property type="entry name" value="ABC_TM2"/>
    <property type="match status" value="1"/>
</dbReference>
<feature type="transmembrane region" description="Helical" evidence="10">
    <location>
        <begin position="258"/>
        <end position="280"/>
    </location>
</feature>